<comment type="catalytic activity">
    <reaction evidence="5">
        <text>N-terminal L-alanyl-[ribosomal protein bS18] + acetyl-CoA = N-terminal N(alpha)-acetyl-L-alanyl-[ribosomal protein bS18] + CoA + H(+)</text>
        <dbReference type="Rhea" id="RHEA:43756"/>
        <dbReference type="Rhea" id="RHEA-COMP:10676"/>
        <dbReference type="Rhea" id="RHEA-COMP:10677"/>
        <dbReference type="ChEBI" id="CHEBI:15378"/>
        <dbReference type="ChEBI" id="CHEBI:57287"/>
        <dbReference type="ChEBI" id="CHEBI:57288"/>
        <dbReference type="ChEBI" id="CHEBI:64718"/>
        <dbReference type="ChEBI" id="CHEBI:83683"/>
        <dbReference type="EC" id="2.3.1.266"/>
    </reaction>
</comment>
<evidence type="ECO:0000259" key="6">
    <source>
        <dbReference type="PROSITE" id="PS51186"/>
    </source>
</evidence>
<dbReference type="CDD" id="cd04301">
    <property type="entry name" value="NAT_SF"/>
    <property type="match status" value="1"/>
</dbReference>
<keyword evidence="4 7" id="KW-0012">Acyltransferase</keyword>
<dbReference type="Proteomes" id="UP001465426">
    <property type="component" value="Unassembled WGS sequence"/>
</dbReference>
<reference evidence="7 8" key="1">
    <citation type="submission" date="2024-03" db="EMBL/GenBank/DDBJ databases">
        <title>Human intestinal bacterial collection.</title>
        <authorList>
            <person name="Pauvert C."/>
            <person name="Hitch T.C.A."/>
            <person name="Clavel T."/>
        </authorList>
    </citation>
    <scope>NUCLEOTIDE SEQUENCE [LARGE SCALE GENOMIC DNA]</scope>
    <source>
        <strain evidence="7 8">CLA-SR-H024</strain>
    </source>
</reference>
<dbReference type="SUPFAM" id="SSF55729">
    <property type="entry name" value="Acyl-CoA N-acyltransferases (Nat)"/>
    <property type="match status" value="1"/>
</dbReference>
<name>A0ABV1F4Z7_9BACI</name>
<dbReference type="PROSITE" id="PS51186">
    <property type="entry name" value="GNAT"/>
    <property type="match status" value="1"/>
</dbReference>
<comment type="caution">
    <text evidence="7">The sequence shown here is derived from an EMBL/GenBank/DDBJ whole genome shotgun (WGS) entry which is preliminary data.</text>
</comment>
<dbReference type="Pfam" id="PF00583">
    <property type="entry name" value="Acetyltransf_1"/>
    <property type="match status" value="1"/>
</dbReference>
<keyword evidence="3 7" id="KW-0808">Transferase</keyword>
<dbReference type="NCBIfam" id="TIGR01575">
    <property type="entry name" value="rimI"/>
    <property type="match status" value="1"/>
</dbReference>
<keyword evidence="7" id="KW-0687">Ribonucleoprotein</keyword>
<comment type="similarity">
    <text evidence="1 5">Belongs to the acetyltransferase family. RimI subfamily.</text>
</comment>
<dbReference type="EC" id="2.3.1.266" evidence="5"/>
<feature type="domain" description="N-acetyltransferase" evidence="6">
    <location>
        <begin position="4"/>
        <end position="148"/>
    </location>
</feature>
<evidence type="ECO:0000256" key="3">
    <source>
        <dbReference type="ARBA" id="ARBA00022679"/>
    </source>
</evidence>
<dbReference type="GO" id="GO:0005840">
    <property type="term" value="C:ribosome"/>
    <property type="evidence" value="ECO:0007669"/>
    <property type="project" value="UniProtKB-KW"/>
</dbReference>
<dbReference type="EMBL" id="JBBMFN010000105">
    <property type="protein sequence ID" value="MEQ2468447.1"/>
    <property type="molecule type" value="Genomic_DNA"/>
</dbReference>
<dbReference type="PANTHER" id="PTHR43420">
    <property type="entry name" value="ACETYLTRANSFERASE"/>
    <property type="match status" value="1"/>
</dbReference>
<sequence>MSAFEFRYMTVADIDDIFKIEMISFTTPWSKEAFYNELTQNRFAKYIVIQHEEGLVGYCGVWIVVDEAHITNIAILPEYRGKKLGETLLTKIMDEARQLGATSMTLEVRVTNMVAQNLYRKLGFQNGAIRKKYYTDNQEDALVMWVKL</sequence>
<dbReference type="InterPro" id="IPR000182">
    <property type="entry name" value="GNAT_dom"/>
</dbReference>
<evidence type="ECO:0000256" key="2">
    <source>
        <dbReference type="ARBA" id="ARBA00022490"/>
    </source>
</evidence>
<dbReference type="Gene3D" id="3.40.630.30">
    <property type="match status" value="1"/>
</dbReference>
<dbReference type="RefSeq" id="WP_235252721.1">
    <property type="nucleotide sequence ID" value="NZ_JBBMFN010000105.1"/>
</dbReference>
<evidence type="ECO:0000256" key="1">
    <source>
        <dbReference type="ARBA" id="ARBA00005395"/>
    </source>
</evidence>
<protein>
    <recommendedName>
        <fullName evidence="5">[Ribosomal protein bS18]-alanine N-acetyltransferase</fullName>
        <ecNumber evidence="5">2.3.1.266</ecNumber>
    </recommendedName>
</protein>
<comment type="function">
    <text evidence="5">Acetylates the N-terminal alanine of ribosomal protein bS18.</text>
</comment>
<organism evidence="7 8">
    <name type="scientific">Niallia hominis</name>
    <dbReference type="NCBI Taxonomy" id="3133173"/>
    <lineage>
        <taxon>Bacteria</taxon>
        <taxon>Bacillati</taxon>
        <taxon>Bacillota</taxon>
        <taxon>Bacilli</taxon>
        <taxon>Bacillales</taxon>
        <taxon>Bacillaceae</taxon>
        <taxon>Niallia</taxon>
    </lineage>
</organism>
<accession>A0ABV1F4Z7</accession>
<keyword evidence="2 5" id="KW-0963">Cytoplasm</keyword>
<comment type="subcellular location">
    <subcellularLocation>
        <location evidence="5">Cytoplasm</location>
    </subcellularLocation>
</comment>
<keyword evidence="7" id="KW-0689">Ribosomal protein</keyword>
<dbReference type="InterPro" id="IPR050680">
    <property type="entry name" value="YpeA/RimI_acetyltransf"/>
</dbReference>
<dbReference type="InterPro" id="IPR006464">
    <property type="entry name" value="AcTrfase_RimI/Ard1"/>
</dbReference>
<dbReference type="InterPro" id="IPR016181">
    <property type="entry name" value="Acyl_CoA_acyltransferase"/>
</dbReference>
<evidence type="ECO:0000256" key="5">
    <source>
        <dbReference type="RuleBase" id="RU363094"/>
    </source>
</evidence>
<dbReference type="GO" id="GO:0008999">
    <property type="term" value="F:protein-N-terminal-alanine acetyltransferase activity"/>
    <property type="evidence" value="ECO:0007669"/>
    <property type="project" value="UniProtKB-EC"/>
</dbReference>
<dbReference type="PANTHER" id="PTHR43420:SF44">
    <property type="entry name" value="ACETYLTRANSFERASE YPEA"/>
    <property type="match status" value="1"/>
</dbReference>
<evidence type="ECO:0000313" key="8">
    <source>
        <dbReference type="Proteomes" id="UP001465426"/>
    </source>
</evidence>
<proteinExistence type="inferred from homology"/>
<gene>
    <name evidence="7" type="primary">rimI</name>
    <name evidence="7" type="ORF">WMO63_22610</name>
</gene>
<keyword evidence="8" id="KW-1185">Reference proteome</keyword>
<evidence type="ECO:0000256" key="4">
    <source>
        <dbReference type="ARBA" id="ARBA00023315"/>
    </source>
</evidence>
<evidence type="ECO:0000313" key="7">
    <source>
        <dbReference type="EMBL" id="MEQ2468447.1"/>
    </source>
</evidence>